<proteinExistence type="predicted"/>
<protein>
    <submittedName>
        <fullName evidence="2">Uncharacterized protein</fullName>
    </submittedName>
</protein>
<dbReference type="HOGENOM" id="CLU_073196_2_0_1"/>
<accession>A0A0D9XS66</accession>
<feature type="compositionally biased region" description="Low complexity" evidence="1">
    <location>
        <begin position="167"/>
        <end position="178"/>
    </location>
</feature>
<feature type="compositionally biased region" description="Basic residues" evidence="1">
    <location>
        <begin position="135"/>
        <end position="144"/>
    </location>
</feature>
<feature type="region of interest" description="Disordered" evidence="1">
    <location>
        <begin position="1"/>
        <end position="22"/>
    </location>
</feature>
<dbReference type="STRING" id="77586.A0A0D9XS66"/>
<evidence type="ECO:0000313" key="2">
    <source>
        <dbReference type="EnsemblPlants" id="LPERR11G11030.1"/>
    </source>
</evidence>
<evidence type="ECO:0000256" key="1">
    <source>
        <dbReference type="SAM" id="MobiDB-lite"/>
    </source>
</evidence>
<dbReference type="eggNOG" id="ENOG502RZYD">
    <property type="taxonomic scope" value="Eukaryota"/>
</dbReference>
<dbReference type="Gramene" id="LPERR11G11030.1">
    <property type="protein sequence ID" value="LPERR11G11030.1"/>
    <property type="gene ID" value="LPERR11G11030"/>
</dbReference>
<sequence length="204" mass="21086">MGKGKVHPSPSPSPSPAAAASEETADSVLMRLLPAAVLAMAAPLGAEGKEVLAYLVLASLRSPPATATETARRIGEAAAGGEHPPELGCGCFGCYTAYWSRWDGSPERDAIHAAIDAFEDHLARSELEEKQVKASGRRRKKRGKDKAPPAASAAQPPPPAPEKEETSAAAAAAAPSPVAGGGDGKRRGWGVLSWRGWGQLWGAH</sequence>
<keyword evidence="3" id="KW-1185">Reference proteome</keyword>
<organism evidence="2 3">
    <name type="scientific">Leersia perrieri</name>
    <dbReference type="NCBI Taxonomy" id="77586"/>
    <lineage>
        <taxon>Eukaryota</taxon>
        <taxon>Viridiplantae</taxon>
        <taxon>Streptophyta</taxon>
        <taxon>Embryophyta</taxon>
        <taxon>Tracheophyta</taxon>
        <taxon>Spermatophyta</taxon>
        <taxon>Magnoliopsida</taxon>
        <taxon>Liliopsida</taxon>
        <taxon>Poales</taxon>
        <taxon>Poaceae</taxon>
        <taxon>BOP clade</taxon>
        <taxon>Oryzoideae</taxon>
        <taxon>Oryzeae</taxon>
        <taxon>Oryzinae</taxon>
        <taxon>Leersia</taxon>
    </lineage>
</organism>
<dbReference type="EnsemblPlants" id="LPERR11G11030.1">
    <property type="protein sequence ID" value="LPERR11G11030.1"/>
    <property type="gene ID" value="LPERR11G11030"/>
</dbReference>
<dbReference type="Proteomes" id="UP000032180">
    <property type="component" value="Chromosome 11"/>
</dbReference>
<name>A0A0D9XS66_9ORYZ</name>
<dbReference type="PANTHER" id="PTHR31903:SF4">
    <property type="entry name" value="OS11G0490300 PROTEIN"/>
    <property type="match status" value="1"/>
</dbReference>
<reference evidence="3" key="2">
    <citation type="submission" date="2013-12" db="EMBL/GenBank/DDBJ databases">
        <authorList>
            <person name="Yu Y."/>
            <person name="Lee S."/>
            <person name="de Baynast K."/>
            <person name="Wissotski M."/>
            <person name="Liu L."/>
            <person name="Talag J."/>
            <person name="Goicoechea J."/>
            <person name="Angelova A."/>
            <person name="Jetty R."/>
            <person name="Kudrna D."/>
            <person name="Golser W."/>
            <person name="Rivera L."/>
            <person name="Zhang J."/>
            <person name="Wing R."/>
        </authorList>
    </citation>
    <scope>NUCLEOTIDE SEQUENCE</scope>
</reference>
<dbReference type="AlphaFoldDB" id="A0A0D9XS66"/>
<evidence type="ECO:0000313" key="3">
    <source>
        <dbReference type="Proteomes" id="UP000032180"/>
    </source>
</evidence>
<feature type="region of interest" description="Disordered" evidence="1">
    <location>
        <begin position="128"/>
        <end position="189"/>
    </location>
</feature>
<dbReference type="PANTHER" id="PTHR31903">
    <property type="entry name" value="F12F1.11-RELATED"/>
    <property type="match status" value="1"/>
</dbReference>
<reference evidence="2 3" key="1">
    <citation type="submission" date="2012-08" db="EMBL/GenBank/DDBJ databases">
        <title>Oryza genome evolution.</title>
        <authorList>
            <person name="Wing R.A."/>
        </authorList>
    </citation>
    <scope>NUCLEOTIDE SEQUENCE</scope>
</reference>
<reference evidence="2" key="3">
    <citation type="submission" date="2015-04" db="UniProtKB">
        <authorList>
            <consortium name="EnsemblPlants"/>
        </authorList>
    </citation>
    <scope>IDENTIFICATION</scope>
</reference>